<proteinExistence type="predicted"/>
<feature type="domain" description="Major facilitator superfamily (MFS) profile" evidence="6">
    <location>
        <begin position="23"/>
        <end position="247"/>
    </location>
</feature>
<dbReference type="Pfam" id="PF07690">
    <property type="entry name" value="MFS_1"/>
    <property type="match status" value="1"/>
</dbReference>
<evidence type="ECO:0000256" key="2">
    <source>
        <dbReference type="ARBA" id="ARBA00022692"/>
    </source>
</evidence>
<comment type="caution">
    <text evidence="7">The sequence shown here is derived from an EMBL/GenBank/DDBJ whole genome shotgun (WGS) entry which is preliminary data.</text>
</comment>
<keyword evidence="3 5" id="KW-1133">Transmembrane helix</keyword>
<protein>
    <recommendedName>
        <fullName evidence="6">Major facilitator superfamily (MFS) profile domain-containing protein</fullName>
    </recommendedName>
</protein>
<feature type="transmembrane region" description="Helical" evidence="5">
    <location>
        <begin position="24"/>
        <end position="45"/>
    </location>
</feature>
<dbReference type="GO" id="GO:0012505">
    <property type="term" value="C:endomembrane system"/>
    <property type="evidence" value="ECO:0007669"/>
    <property type="project" value="UniProtKB-SubCell"/>
</dbReference>
<name>X1Q4V3_9ZZZZ</name>
<dbReference type="Gene3D" id="1.20.1250.20">
    <property type="entry name" value="MFS general substrate transporter like domains"/>
    <property type="match status" value="1"/>
</dbReference>
<feature type="transmembrane region" description="Helical" evidence="5">
    <location>
        <begin position="178"/>
        <end position="196"/>
    </location>
</feature>
<dbReference type="GO" id="GO:0061513">
    <property type="term" value="F:glucose 6-phosphate:phosphate antiporter activity"/>
    <property type="evidence" value="ECO:0007669"/>
    <property type="project" value="TreeGrafter"/>
</dbReference>
<dbReference type="EMBL" id="BARV01033391">
    <property type="protein sequence ID" value="GAI49781.1"/>
    <property type="molecule type" value="Genomic_DNA"/>
</dbReference>
<comment type="subcellular location">
    <subcellularLocation>
        <location evidence="1">Endomembrane system</location>
        <topology evidence="1">Multi-pass membrane protein</topology>
    </subcellularLocation>
</comment>
<dbReference type="SUPFAM" id="SSF103473">
    <property type="entry name" value="MFS general substrate transporter"/>
    <property type="match status" value="1"/>
</dbReference>
<dbReference type="PANTHER" id="PTHR43826:SF7">
    <property type="entry name" value="PROTEIN UHPC, PUTATIVE-RELATED"/>
    <property type="match status" value="1"/>
</dbReference>
<feature type="transmembrane region" description="Helical" evidence="5">
    <location>
        <begin position="57"/>
        <end position="77"/>
    </location>
</feature>
<evidence type="ECO:0000256" key="1">
    <source>
        <dbReference type="ARBA" id="ARBA00004127"/>
    </source>
</evidence>
<evidence type="ECO:0000313" key="7">
    <source>
        <dbReference type="EMBL" id="GAI49781.1"/>
    </source>
</evidence>
<dbReference type="InterPro" id="IPR020846">
    <property type="entry name" value="MFS_dom"/>
</dbReference>
<dbReference type="InterPro" id="IPR051337">
    <property type="entry name" value="OPA_Antiporter"/>
</dbReference>
<dbReference type="InterPro" id="IPR036259">
    <property type="entry name" value="MFS_trans_sf"/>
</dbReference>
<dbReference type="GO" id="GO:0035435">
    <property type="term" value="P:phosphate ion transmembrane transport"/>
    <property type="evidence" value="ECO:0007669"/>
    <property type="project" value="TreeGrafter"/>
</dbReference>
<dbReference type="InterPro" id="IPR011701">
    <property type="entry name" value="MFS"/>
</dbReference>
<dbReference type="PROSITE" id="PS50850">
    <property type="entry name" value="MFS"/>
    <property type="match status" value="1"/>
</dbReference>
<evidence type="ECO:0000256" key="3">
    <source>
        <dbReference type="ARBA" id="ARBA00022989"/>
    </source>
</evidence>
<feature type="transmembrane region" description="Helical" evidence="5">
    <location>
        <begin position="89"/>
        <end position="120"/>
    </location>
</feature>
<keyword evidence="2 5" id="KW-0812">Transmembrane</keyword>
<evidence type="ECO:0000256" key="4">
    <source>
        <dbReference type="ARBA" id="ARBA00023136"/>
    </source>
</evidence>
<evidence type="ECO:0000256" key="5">
    <source>
        <dbReference type="SAM" id="Phobius"/>
    </source>
</evidence>
<reference evidence="7" key="1">
    <citation type="journal article" date="2014" name="Front. Microbiol.">
        <title>High frequency of phylogenetically diverse reductive dehalogenase-homologous genes in deep subseafloor sedimentary metagenomes.</title>
        <authorList>
            <person name="Kawai M."/>
            <person name="Futagami T."/>
            <person name="Toyoda A."/>
            <person name="Takaki Y."/>
            <person name="Nishi S."/>
            <person name="Hori S."/>
            <person name="Arai W."/>
            <person name="Tsubouchi T."/>
            <person name="Morono Y."/>
            <person name="Uchiyama I."/>
            <person name="Ito T."/>
            <person name="Fujiyama A."/>
            <person name="Inagaki F."/>
            <person name="Takami H."/>
        </authorList>
    </citation>
    <scope>NUCLEOTIDE SEQUENCE</scope>
    <source>
        <strain evidence="7">Expedition CK06-06</strain>
    </source>
</reference>
<sequence length="247" mass="28017">IEMENMANNSNTNQLIKKWQKKMFWLMWVTYASFYLLRVNISIAMPKIMGEFGLTKTNMGVVLTSLFFAYAVGQFINGQLGDKLNSRRIITIGLIVSAILNIIFGFSAGALIFMAVLWGLNGYFQSMGWGPTVKAKANWFPKKIRGKISGRLGTSYIIGGAFSWFLAGTIVKYMNWRFTFFIPAAICIVLAIHWYIRARNAPEEVGLPSLEEQEKGIESFEVKKDHHIGFKETLKITLLNPYVWFAG</sequence>
<gene>
    <name evidence="7" type="ORF">S06H3_52490</name>
</gene>
<organism evidence="7">
    <name type="scientific">marine sediment metagenome</name>
    <dbReference type="NCBI Taxonomy" id="412755"/>
    <lineage>
        <taxon>unclassified sequences</taxon>
        <taxon>metagenomes</taxon>
        <taxon>ecological metagenomes</taxon>
    </lineage>
</organism>
<keyword evidence="4 5" id="KW-0472">Membrane</keyword>
<feature type="non-terminal residue" evidence="7">
    <location>
        <position position="247"/>
    </location>
</feature>
<feature type="non-terminal residue" evidence="7">
    <location>
        <position position="1"/>
    </location>
</feature>
<dbReference type="AlphaFoldDB" id="X1Q4V3"/>
<feature type="transmembrane region" description="Helical" evidence="5">
    <location>
        <begin position="153"/>
        <end position="171"/>
    </location>
</feature>
<dbReference type="GO" id="GO:0005886">
    <property type="term" value="C:plasma membrane"/>
    <property type="evidence" value="ECO:0007669"/>
    <property type="project" value="TreeGrafter"/>
</dbReference>
<accession>X1Q4V3</accession>
<evidence type="ECO:0000259" key="6">
    <source>
        <dbReference type="PROSITE" id="PS50850"/>
    </source>
</evidence>
<dbReference type="PANTHER" id="PTHR43826">
    <property type="entry name" value="GLUCOSE-6-PHOSPHATE EXCHANGER SLC37A4"/>
    <property type="match status" value="1"/>
</dbReference>